<keyword evidence="4" id="KW-1185">Reference proteome</keyword>
<feature type="signal peptide" evidence="1">
    <location>
        <begin position="1"/>
        <end position="21"/>
    </location>
</feature>
<feature type="domain" description="Endonuclease/exonuclease/phosphatase" evidence="2">
    <location>
        <begin position="77"/>
        <end position="293"/>
    </location>
</feature>
<sequence>MNKLFASILFIGLCFCMSAKSKPIDGATEALSKGIHRVENTRLRVVSYNGYWTSIFPRDNGEVRTSEWIDGKGIDGEARLNRFSAWAPKAHADIWAMQEIIYSKEDGADTTAEAIGKHFAKITGQTWHAAADSKGRLVLSRYPILWSGSIRNARGMAALINLPDDVGADLLMINLHFFTKPKEVQIKQATRTLDFIDSVRQGEHPEIPKQTPIMICGDFNSLPSERPYNILAKLARDAVEGDGKLSHFHNPRPRQLSSKARGTYGEVAWSGTVGTSTPQPPTRTIDHILAPKGFMELQQTFIFNSLILPEKTLAQYGVEREAILLSREGRHEKIDHLPVFMDLK</sequence>
<evidence type="ECO:0000313" key="4">
    <source>
        <dbReference type="Proteomes" id="UP000239907"/>
    </source>
</evidence>
<dbReference type="Proteomes" id="UP000239907">
    <property type="component" value="Unassembled WGS sequence"/>
</dbReference>
<protein>
    <recommendedName>
        <fullName evidence="2">Endonuclease/exonuclease/phosphatase domain-containing protein</fullName>
    </recommendedName>
</protein>
<evidence type="ECO:0000259" key="2">
    <source>
        <dbReference type="Pfam" id="PF03372"/>
    </source>
</evidence>
<dbReference type="EMBL" id="MQWA01000001">
    <property type="protein sequence ID" value="PQJ28998.1"/>
    <property type="molecule type" value="Genomic_DNA"/>
</dbReference>
<evidence type="ECO:0000256" key="1">
    <source>
        <dbReference type="SAM" id="SignalP"/>
    </source>
</evidence>
<dbReference type="InterPro" id="IPR036691">
    <property type="entry name" value="Endo/exonu/phosph_ase_sf"/>
</dbReference>
<name>A0A2S7U1Y5_9BACT</name>
<dbReference type="SUPFAM" id="SSF56219">
    <property type="entry name" value="DNase I-like"/>
    <property type="match status" value="1"/>
</dbReference>
<gene>
    <name evidence="3" type="ORF">BSZ32_11180</name>
</gene>
<dbReference type="OrthoDB" id="155529at2"/>
<reference evidence="3 4" key="1">
    <citation type="submission" date="2016-12" db="EMBL/GenBank/DDBJ databases">
        <title>Study of bacterial adaptation to deep sea.</title>
        <authorList>
            <person name="Song J."/>
            <person name="Yoshizawa S."/>
            <person name="Kogure K."/>
        </authorList>
    </citation>
    <scope>NUCLEOTIDE SEQUENCE [LARGE SCALE GENOMIC DNA]</scope>
    <source>
        <strain evidence="3 4">SAORIC-165</strain>
    </source>
</reference>
<feature type="chain" id="PRO_5015484783" description="Endonuclease/exonuclease/phosphatase domain-containing protein" evidence="1">
    <location>
        <begin position="22"/>
        <end position="344"/>
    </location>
</feature>
<dbReference type="Gene3D" id="3.60.10.10">
    <property type="entry name" value="Endonuclease/exonuclease/phosphatase"/>
    <property type="match status" value="1"/>
</dbReference>
<comment type="caution">
    <text evidence="3">The sequence shown here is derived from an EMBL/GenBank/DDBJ whole genome shotgun (WGS) entry which is preliminary data.</text>
</comment>
<dbReference type="GO" id="GO:0003824">
    <property type="term" value="F:catalytic activity"/>
    <property type="evidence" value="ECO:0007669"/>
    <property type="project" value="InterPro"/>
</dbReference>
<proteinExistence type="predicted"/>
<keyword evidence="1" id="KW-0732">Signal</keyword>
<accession>A0A2S7U1Y5</accession>
<dbReference type="RefSeq" id="WP_105043489.1">
    <property type="nucleotide sequence ID" value="NZ_MQWA01000001.1"/>
</dbReference>
<organism evidence="3 4">
    <name type="scientific">Rubritalea profundi</name>
    <dbReference type="NCBI Taxonomy" id="1658618"/>
    <lineage>
        <taxon>Bacteria</taxon>
        <taxon>Pseudomonadati</taxon>
        <taxon>Verrucomicrobiota</taxon>
        <taxon>Verrucomicrobiia</taxon>
        <taxon>Verrucomicrobiales</taxon>
        <taxon>Rubritaleaceae</taxon>
        <taxon>Rubritalea</taxon>
    </lineage>
</organism>
<dbReference type="Pfam" id="PF03372">
    <property type="entry name" value="Exo_endo_phos"/>
    <property type="match status" value="1"/>
</dbReference>
<dbReference type="InterPro" id="IPR005135">
    <property type="entry name" value="Endo/exonuclease/phosphatase"/>
</dbReference>
<evidence type="ECO:0000313" key="3">
    <source>
        <dbReference type="EMBL" id="PQJ28998.1"/>
    </source>
</evidence>
<dbReference type="AlphaFoldDB" id="A0A2S7U1Y5"/>